<dbReference type="InterPro" id="IPR001342">
    <property type="entry name" value="HDH_cat"/>
</dbReference>
<evidence type="ECO:0000256" key="12">
    <source>
        <dbReference type="PIRSR" id="PIRSR000098-1"/>
    </source>
</evidence>
<evidence type="ECO:0000256" key="10">
    <source>
        <dbReference type="ARBA" id="ARBA00023167"/>
    </source>
</evidence>
<evidence type="ECO:0000256" key="2">
    <source>
        <dbReference type="ARBA" id="ARBA00005062"/>
    </source>
</evidence>
<evidence type="ECO:0000256" key="14">
    <source>
        <dbReference type="RuleBase" id="RU000579"/>
    </source>
</evidence>
<evidence type="ECO:0000256" key="5">
    <source>
        <dbReference type="ARBA" id="ARBA00013376"/>
    </source>
</evidence>
<dbReference type="PROSITE" id="PS01042">
    <property type="entry name" value="HOMOSER_DHGENASE"/>
    <property type="match status" value="1"/>
</dbReference>
<evidence type="ECO:0000259" key="16">
    <source>
        <dbReference type="Pfam" id="PF00742"/>
    </source>
</evidence>
<evidence type="ECO:0000256" key="8">
    <source>
        <dbReference type="ARBA" id="ARBA00023002"/>
    </source>
</evidence>
<reference evidence="18 19" key="1">
    <citation type="submission" date="2015-04" db="EMBL/GenBank/DDBJ databases">
        <title>Taxonomic description and genome sequence of Salinicoccus sediminis sp. nov., a novel hyper halotolerant bacterium isolated from marine sediment.</title>
        <authorList>
            <person name="Mathan Kumar R."/>
            <person name="Kaur G."/>
            <person name="Kumar N."/>
            <person name="Kumar A."/>
            <person name="Singh N.K."/>
            <person name="Kaur N."/>
            <person name="Mayilraj S."/>
        </authorList>
    </citation>
    <scope>NUCLEOTIDE SEQUENCE [LARGE SCALE GENOMIC DNA]</scope>
    <source>
        <strain evidence="18 19">SV-16</strain>
    </source>
</reference>
<dbReference type="EMBL" id="LAYZ01000001">
    <property type="protein sequence ID" value="KKK35429.1"/>
    <property type="molecule type" value="Genomic_DNA"/>
</dbReference>
<dbReference type="InterPro" id="IPR016204">
    <property type="entry name" value="HDH"/>
</dbReference>
<sequence>MKIALLGLGTVGTGVVDVLGSNREKIAGLTGESLTISHVLVNDINKKRGSGLDGAVITDDIEKIIEDDTIDIVIEVMGGIERTKNILKAFLEKGVHVISANKDMLAEHIDELVETANENNAQLLYEASVAGGIPVIHGIEHSLNSNQITKVMGILNGTTNYILSKMTIDGWDYNRALDDAKEKGYAEADPTNDVEGIDAQRKIVLLSRLAYGRTVDIGTVPVSGISGVDITDIENAARENLTLKLLGKSEYRDGALSISVEPVLLPSDHQLAGVNYEKNAVFVNGNAVGEAMFYGPGAGSLETASAVVSDLINAVRSKDSRHKNFAPDAPAAVENGSGMNEYYIRIKSSGADDNLPAVLDELSIGFSRIDTESDFVIRTGPTESSRIDELKQNDAVDVAAAYQIDGVE</sequence>
<dbReference type="Gene3D" id="3.30.360.10">
    <property type="entry name" value="Dihydrodipicolinate Reductase, domain 2"/>
    <property type="match status" value="1"/>
</dbReference>
<dbReference type="STRING" id="1432562.WN59_00940"/>
<keyword evidence="8 14" id="KW-0560">Oxidoreductase</keyword>
<protein>
    <recommendedName>
        <fullName evidence="5 14">Homoserine dehydrogenase</fullName>
        <ecNumber evidence="4 14">1.1.1.3</ecNumber>
    </recommendedName>
</protein>
<evidence type="ECO:0000256" key="3">
    <source>
        <dbReference type="ARBA" id="ARBA00006753"/>
    </source>
</evidence>
<dbReference type="InterPro" id="IPR005106">
    <property type="entry name" value="Asp/hSer_DH_NAD-bd"/>
</dbReference>
<dbReference type="FunFam" id="3.30.360.10:FF:000005">
    <property type="entry name" value="Homoserine dehydrogenase"/>
    <property type="match status" value="1"/>
</dbReference>
<feature type="active site" description="Proton donor" evidence="12">
    <location>
        <position position="202"/>
    </location>
</feature>
<comment type="catalytic activity">
    <reaction evidence="11">
        <text>L-homoserine + NADP(+) = L-aspartate 4-semialdehyde + NADPH + H(+)</text>
        <dbReference type="Rhea" id="RHEA:15761"/>
        <dbReference type="ChEBI" id="CHEBI:15378"/>
        <dbReference type="ChEBI" id="CHEBI:57476"/>
        <dbReference type="ChEBI" id="CHEBI:57783"/>
        <dbReference type="ChEBI" id="CHEBI:58349"/>
        <dbReference type="ChEBI" id="CHEBI:537519"/>
        <dbReference type="EC" id="1.1.1.3"/>
    </reaction>
    <physiologicalReaction direction="right-to-left" evidence="11">
        <dbReference type="Rhea" id="RHEA:15763"/>
    </physiologicalReaction>
</comment>
<dbReference type="UniPathway" id="UPA00051">
    <property type="reaction ID" value="UER00465"/>
</dbReference>
<gene>
    <name evidence="18" type="ORF">WN59_00940</name>
</gene>
<dbReference type="Pfam" id="PF00742">
    <property type="entry name" value="Homoserine_dh"/>
    <property type="match status" value="1"/>
</dbReference>
<proteinExistence type="inferred from homology"/>
<comment type="pathway">
    <text evidence="2 14">Amino-acid biosynthesis; L-methionine biosynthesis via de novo pathway; L-homoserine from L-aspartate: step 3/3.</text>
</comment>
<dbReference type="GO" id="GO:0050661">
    <property type="term" value="F:NADP binding"/>
    <property type="evidence" value="ECO:0007669"/>
    <property type="project" value="InterPro"/>
</dbReference>
<evidence type="ECO:0000259" key="17">
    <source>
        <dbReference type="Pfam" id="PF03447"/>
    </source>
</evidence>
<dbReference type="OrthoDB" id="9808167at2"/>
<dbReference type="GO" id="GO:0009088">
    <property type="term" value="P:threonine biosynthetic process"/>
    <property type="evidence" value="ECO:0007669"/>
    <property type="project" value="UniProtKB-UniPathway"/>
</dbReference>
<dbReference type="Proteomes" id="UP000034287">
    <property type="component" value="Unassembled WGS sequence"/>
</dbReference>
<keyword evidence="7 14" id="KW-0791">Threonine biosynthesis</keyword>
<evidence type="ECO:0000256" key="15">
    <source>
        <dbReference type="RuleBase" id="RU004171"/>
    </source>
</evidence>
<organism evidence="18 19">
    <name type="scientific">Salinicoccus sediminis</name>
    <dbReference type="NCBI Taxonomy" id="1432562"/>
    <lineage>
        <taxon>Bacteria</taxon>
        <taxon>Bacillati</taxon>
        <taxon>Bacillota</taxon>
        <taxon>Bacilli</taxon>
        <taxon>Bacillales</taxon>
        <taxon>Staphylococcaceae</taxon>
        <taxon>Salinicoccus</taxon>
    </lineage>
</organism>
<dbReference type="Gene3D" id="3.30.70.260">
    <property type="match status" value="1"/>
</dbReference>
<keyword evidence="9" id="KW-0915">Sodium</keyword>
<name>A0A0M2SL75_9STAP</name>
<feature type="binding site" evidence="13">
    <location>
        <position position="102"/>
    </location>
    <ligand>
        <name>NADPH</name>
        <dbReference type="ChEBI" id="CHEBI:57783"/>
    </ligand>
</feature>
<keyword evidence="19" id="KW-1185">Reference proteome</keyword>
<evidence type="ECO:0000256" key="1">
    <source>
        <dbReference type="ARBA" id="ARBA00005056"/>
    </source>
</evidence>
<dbReference type="SUPFAM" id="SSF51735">
    <property type="entry name" value="NAD(P)-binding Rossmann-fold domains"/>
    <property type="match status" value="1"/>
</dbReference>
<comment type="pathway">
    <text evidence="1 14">Amino-acid biosynthesis; L-threonine biosynthesis; L-threonine from L-aspartate: step 3/5.</text>
</comment>
<comment type="similarity">
    <text evidence="3 15">Belongs to the homoserine dehydrogenase family.</text>
</comment>
<evidence type="ECO:0000313" key="18">
    <source>
        <dbReference type="EMBL" id="KKK35429.1"/>
    </source>
</evidence>
<evidence type="ECO:0000256" key="7">
    <source>
        <dbReference type="ARBA" id="ARBA00022697"/>
    </source>
</evidence>
<dbReference type="GO" id="GO:0004412">
    <property type="term" value="F:homoserine dehydrogenase activity"/>
    <property type="evidence" value="ECO:0007669"/>
    <property type="project" value="UniProtKB-EC"/>
</dbReference>
<dbReference type="PIRSF" id="PIRSF000098">
    <property type="entry name" value="Homoser_dehydrog"/>
    <property type="match status" value="1"/>
</dbReference>
<feature type="binding site" evidence="13">
    <location>
        <begin position="6"/>
        <end position="13"/>
    </location>
    <ligand>
        <name>NADP(+)</name>
        <dbReference type="ChEBI" id="CHEBI:58349"/>
    </ligand>
</feature>
<feature type="binding site" evidence="13">
    <location>
        <position position="187"/>
    </location>
    <ligand>
        <name>L-homoserine</name>
        <dbReference type="ChEBI" id="CHEBI:57476"/>
    </ligand>
</feature>
<evidence type="ECO:0000256" key="13">
    <source>
        <dbReference type="PIRSR" id="PIRSR000098-2"/>
    </source>
</evidence>
<evidence type="ECO:0000313" key="19">
    <source>
        <dbReference type="Proteomes" id="UP000034287"/>
    </source>
</evidence>
<comment type="caution">
    <text evidence="18">The sequence shown here is derived from an EMBL/GenBank/DDBJ whole genome shotgun (WGS) entry which is preliminary data.</text>
</comment>
<keyword evidence="6 14" id="KW-0028">Amino-acid biosynthesis</keyword>
<dbReference type="RefSeq" id="WP_046511200.1">
    <property type="nucleotide sequence ID" value="NZ_LAYZ01000001.1"/>
</dbReference>
<dbReference type="Pfam" id="PF03447">
    <property type="entry name" value="NAD_binding_3"/>
    <property type="match status" value="1"/>
</dbReference>
<evidence type="ECO:0000256" key="11">
    <source>
        <dbReference type="ARBA" id="ARBA00048841"/>
    </source>
</evidence>
<dbReference type="AlphaFoldDB" id="A0A0M2SL75"/>
<dbReference type="GO" id="GO:0009086">
    <property type="term" value="P:methionine biosynthetic process"/>
    <property type="evidence" value="ECO:0007669"/>
    <property type="project" value="UniProtKB-KW"/>
</dbReference>
<dbReference type="UniPathway" id="UPA00050">
    <property type="reaction ID" value="UER00063"/>
</dbReference>
<accession>A0A0M2SL75</accession>
<dbReference type="PANTHER" id="PTHR43331">
    <property type="entry name" value="HOMOSERINE DEHYDROGENASE"/>
    <property type="match status" value="1"/>
</dbReference>
<dbReference type="InterPro" id="IPR036291">
    <property type="entry name" value="NAD(P)-bd_dom_sf"/>
</dbReference>
<keyword evidence="13 14" id="KW-0521">NADP</keyword>
<keyword evidence="10 14" id="KW-0486">Methionine biosynthesis</keyword>
<dbReference type="EC" id="1.1.1.3" evidence="4 14"/>
<dbReference type="InterPro" id="IPR019811">
    <property type="entry name" value="HDH_CS"/>
</dbReference>
<evidence type="ECO:0000256" key="9">
    <source>
        <dbReference type="ARBA" id="ARBA00023053"/>
    </source>
</evidence>
<dbReference type="PANTHER" id="PTHR43331:SF1">
    <property type="entry name" value="HOMOSERINE DEHYDROGENASE"/>
    <property type="match status" value="1"/>
</dbReference>
<feature type="domain" description="Aspartate/homoserine dehydrogenase NAD-binding" evidence="17">
    <location>
        <begin position="7"/>
        <end position="126"/>
    </location>
</feature>
<dbReference type="SUPFAM" id="SSF55347">
    <property type="entry name" value="Glyceraldehyde-3-phosphate dehydrogenase-like, C-terminal domain"/>
    <property type="match status" value="1"/>
</dbReference>
<dbReference type="Gene3D" id="3.40.50.720">
    <property type="entry name" value="NAD(P)-binding Rossmann-like Domain"/>
    <property type="match status" value="1"/>
</dbReference>
<dbReference type="NCBIfam" id="NF004976">
    <property type="entry name" value="PRK06349.1"/>
    <property type="match status" value="1"/>
</dbReference>
<evidence type="ECO:0000256" key="4">
    <source>
        <dbReference type="ARBA" id="ARBA00013213"/>
    </source>
</evidence>
<feature type="domain" description="Homoserine dehydrogenase catalytic" evidence="16">
    <location>
        <begin position="134"/>
        <end position="312"/>
    </location>
</feature>
<evidence type="ECO:0000256" key="6">
    <source>
        <dbReference type="ARBA" id="ARBA00022605"/>
    </source>
</evidence>
<dbReference type="PATRIC" id="fig|1432562.3.peg.195"/>